<protein>
    <submittedName>
        <fullName evidence="4">Ribosomal protein S18 acetylase RimI-like enzyme</fullName>
    </submittedName>
</protein>
<dbReference type="AlphaFoldDB" id="A0AB73T028"/>
<dbReference type="SUPFAM" id="SSF55729">
    <property type="entry name" value="Acyl-CoA N-acyltransferases (Nat)"/>
    <property type="match status" value="1"/>
</dbReference>
<dbReference type="InterPro" id="IPR016181">
    <property type="entry name" value="Acyl_CoA_acyltransferase"/>
</dbReference>
<keyword evidence="5" id="KW-1185">Reference proteome</keyword>
<dbReference type="PANTHER" id="PTHR42919">
    <property type="entry name" value="N-ALPHA-ACETYLTRANSFERASE"/>
    <property type="match status" value="1"/>
</dbReference>
<evidence type="ECO:0000256" key="2">
    <source>
        <dbReference type="ARBA" id="ARBA00023315"/>
    </source>
</evidence>
<evidence type="ECO:0000313" key="5">
    <source>
        <dbReference type="Proteomes" id="UP000245412"/>
    </source>
</evidence>
<dbReference type="InterPro" id="IPR051556">
    <property type="entry name" value="N-term/lysine_N-AcTrnsfr"/>
</dbReference>
<dbReference type="PANTHER" id="PTHR42919:SF8">
    <property type="entry name" value="N-ALPHA-ACETYLTRANSFERASE 50"/>
    <property type="match status" value="1"/>
</dbReference>
<sequence>MEIIQIGESEAKMIAPLAALFRVALKQFKGISSLPDNDAGLAEIVEYLNSGFPCFAAKEGGTYTGYLVCRVDRPVVWVESVFVHEAYRRKGTATALFKKAEEIAASFGETTVYNYVHPNNSQMIAFLRRHGYTVLNLIEIRKPYPDEKLLQKIDVGENTFDY</sequence>
<dbReference type="CDD" id="cd04301">
    <property type="entry name" value="NAT_SF"/>
    <property type="match status" value="1"/>
</dbReference>
<accession>A0AB73T028</accession>
<comment type="caution">
    <text evidence="4">The sequence shown here is derived from an EMBL/GenBank/DDBJ whole genome shotgun (WGS) entry which is preliminary data.</text>
</comment>
<organism evidence="4 5">
    <name type="scientific">Murimonas intestini</name>
    <dbReference type="NCBI Taxonomy" id="1337051"/>
    <lineage>
        <taxon>Bacteria</taxon>
        <taxon>Bacillati</taxon>
        <taxon>Bacillota</taxon>
        <taxon>Clostridia</taxon>
        <taxon>Lachnospirales</taxon>
        <taxon>Lachnospiraceae</taxon>
        <taxon>Murimonas</taxon>
    </lineage>
</organism>
<proteinExistence type="predicted"/>
<dbReference type="Pfam" id="PF00583">
    <property type="entry name" value="Acetyltransf_1"/>
    <property type="match status" value="1"/>
</dbReference>
<keyword evidence="2" id="KW-0012">Acyltransferase</keyword>
<feature type="domain" description="N-acetyltransferase" evidence="3">
    <location>
        <begin position="15"/>
        <end position="156"/>
    </location>
</feature>
<keyword evidence="1" id="KW-0808">Transferase</keyword>
<gene>
    <name evidence="4" type="ORF">C7383_11462</name>
</gene>
<dbReference type="GO" id="GO:0016747">
    <property type="term" value="F:acyltransferase activity, transferring groups other than amino-acyl groups"/>
    <property type="evidence" value="ECO:0007669"/>
    <property type="project" value="InterPro"/>
</dbReference>
<evidence type="ECO:0000256" key="1">
    <source>
        <dbReference type="ARBA" id="ARBA00022679"/>
    </source>
</evidence>
<evidence type="ECO:0000313" key="4">
    <source>
        <dbReference type="EMBL" id="PWJ73095.1"/>
    </source>
</evidence>
<name>A0AB73T028_9FIRM</name>
<dbReference type="PROSITE" id="PS51186">
    <property type="entry name" value="GNAT"/>
    <property type="match status" value="1"/>
</dbReference>
<dbReference type="RefSeq" id="WP_109747957.1">
    <property type="nucleotide sequence ID" value="NZ_CABJAT010000008.1"/>
</dbReference>
<dbReference type="InterPro" id="IPR000182">
    <property type="entry name" value="GNAT_dom"/>
</dbReference>
<dbReference type="Gene3D" id="3.40.630.30">
    <property type="match status" value="1"/>
</dbReference>
<evidence type="ECO:0000259" key="3">
    <source>
        <dbReference type="PROSITE" id="PS51186"/>
    </source>
</evidence>
<reference evidence="4 5" key="1">
    <citation type="submission" date="2018-05" db="EMBL/GenBank/DDBJ databases">
        <authorList>
            <person name="Goeker M."/>
            <person name="Huntemann M."/>
            <person name="Clum A."/>
            <person name="Pillay M."/>
            <person name="Palaniappan K."/>
            <person name="Varghese N."/>
            <person name="Mikhailova N."/>
            <person name="Stamatis D."/>
            <person name="Reddy T."/>
            <person name="Daum C."/>
            <person name="Shapiro N."/>
            <person name="Ivanova N."/>
            <person name="Kyrpides N."/>
            <person name="Woyke T."/>
        </authorList>
    </citation>
    <scope>NUCLEOTIDE SEQUENCE [LARGE SCALE GENOMIC DNA]</scope>
    <source>
        <strain evidence="4 5">DSM 26524</strain>
    </source>
</reference>
<dbReference type="Proteomes" id="UP000245412">
    <property type="component" value="Unassembled WGS sequence"/>
</dbReference>
<dbReference type="EMBL" id="QGGY01000014">
    <property type="protein sequence ID" value="PWJ73095.1"/>
    <property type="molecule type" value="Genomic_DNA"/>
</dbReference>